<evidence type="ECO:0000313" key="1">
    <source>
        <dbReference type="EMBL" id="KAF9060738.1"/>
    </source>
</evidence>
<dbReference type="Proteomes" id="UP000772434">
    <property type="component" value="Unassembled WGS sequence"/>
</dbReference>
<protein>
    <submittedName>
        <fullName evidence="1">Uncharacterized protein</fullName>
    </submittedName>
</protein>
<dbReference type="AlphaFoldDB" id="A0A9P5U0P0"/>
<gene>
    <name evidence="1" type="ORF">BDP27DRAFT_401559</name>
</gene>
<evidence type="ECO:0000313" key="2">
    <source>
        <dbReference type="Proteomes" id="UP000772434"/>
    </source>
</evidence>
<proteinExistence type="predicted"/>
<organism evidence="1 2">
    <name type="scientific">Rhodocollybia butyracea</name>
    <dbReference type="NCBI Taxonomy" id="206335"/>
    <lineage>
        <taxon>Eukaryota</taxon>
        <taxon>Fungi</taxon>
        <taxon>Dikarya</taxon>
        <taxon>Basidiomycota</taxon>
        <taxon>Agaricomycotina</taxon>
        <taxon>Agaricomycetes</taxon>
        <taxon>Agaricomycetidae</taxon>
        <taxon>Agaricales</taxon>
        <taxon>Marasmiineae</taxon>
        <taxon>Omphalotaceae</taxon>
        <taxon>Rhodocollybia</taxon>
    </lineage>
</organism>
<reference evidence="1" key="1">
    <citation type="submission" date="2020-11" db="EMBL/GenBank/DDBJ databases">
        <authorList>
            <consortium name="DOE Joint Genome Institute"/>
            <person name="Ahrendt S."/>
            <person name="Riley R."/>
            <person name="Andreopoulos W."/>
            <person name="Labutti K."/>
            <person name="Pangilinan J."/>
            <person name="Ruiz-Duenas F.J."/>
            <person name="Barrasa J.M."/>
            <person name="Sanchez-Garcia M."/>
            <person name="Camarero S."/>
            <person name="Miyauchi S."/>
            <person name="Serrano A."/>
            <person name="Linde D."/>
            <person name="Babiker R."/>
            <person name="Drula E."/>
            <person name="Ayuso-Fernandez I."/>
            <person name="Pacheco R."/>
            <person name="Padilla G."/>
            <person name="Ferreira P."/>
            <person name="Barriuso J."/>
            <person name="Kellner H."/>
            <person name="Castanera R."/>
            <person name="Alfaro M."/>
            <person name="Ramirez L."/>
            <person name="Pisabarro A.G."/>
            <person name="Kuo A."/>
            <person name="Tritt A."/>
            <person name="Lipzen A."/>
            <person name="He G."/>
            <person name="Yan M."/>
            <person name="Ng V."/>
            <person name="Cullen D."/>
            <person name="Martin F."/>
            <person name="Rosso M.-N."/>
            <person name="Henrissat B."/>
            <person name="Hibbett D."/>
            <person name="Martinez A.T."/>
            <person name="Grigoriev I.V."/>
        </authorList>
    </citation>
    <scope>NUCLEOTIDE SEQUENCE</scope>
    <source>
        <strain evidence="1">AH 40177</strain>
    </source>
</reference>
<dbReference type="SUPFAM" id="SSF48452">
    <property type="entry name" value="TPR-like"/>
    <property type="match status" value="1"/>
</dbReference>
<name>A0A9P5U0P0_9AGAR</name>
<dbReference type="InterPro" id="IPR011990">
    <property type="entry name" value="TPR-like_helical_dom_sf"/>
</dbReference>
<comment type="caution">
    <text evidence="1">The sequence shown here is derived from an EMBL/GenBank/DDBJ whole genome shotgun (WGS) entry which is preliminary data.</text>
</comment>
<dbReference type="EMBL" id="JADNRY010000230">
    <property type="protein sequence ID" value="KAF9060738.1"/>
    <property type="molecule type" value="Genomic_DNA"/>
</dbReference>
<dbReference type="Gene3D" id="1.25.40.10">
    <property type="entry name" value="Tetratricopeptide repeat domain"/>
    <property type="match status" value="1"/>
</dbReference>
<keyword evidence="2" id="KW-1185">Reference proteome</keyword>
<dbReference type="OrthoDB" id="626167at2759"/>
<sequence>MGECLMWVAETWMYTRMRFSDEIHLLVLEAQAELSHDPSQKYYVARGLLGLGDFLHWSRDPYEALKVLYPAKSIFEERECQASTSECLLSMARVHVDLQDHPQALNLARLGLAKAETTSDDRLIHDAMIVLIHSLIILSYHDEALDIVGKWLPHVQAGGSPLTIGQILELLGYNYVAKMDLRKAQVAFEGARVQYSMESTRLGRKSKQRCSANLTKLNKGSEVPQTQRRYYVYFPPLAKSYRRKCPKRDWGTRQLQPVARLYAGDVILTT</sequence>
<accession>A0A9P5U0P0</accession>